<evidence type="ECO:0000256" key="6">
    <source>
        <dbReference type="ARBA" id="ARBA00022989"/>
    </source>
</evidence>
<keyword evidence="9" id="KW-0472">Membrane</keyword>
<dbReference type="Pfam" id="PF00858">
    <property type="entry name" value="ASC"/>
    <property type="match status" value="1"/>
</dbReference>
<dbReference type="GO" id="GO:0005272">
    <property type="term" value="F:sodium channel activity"/>
    <property type="evidence" value="ECO:0007669"/>
    <property type="project" value="UniProtKB-KW"/>
</dbReference>
<reference evidence="13" key="1">
    <citation type="submission" date="2014-05" db="EMBL/GenBank/DDBJ databases">
        <authorList>
            <person name="Chronopoulou M."/>
        </authorList>
    </citation>
    <scope>NUCLEOTIDE SEQUENCE</scope>
    <source>
        <tissue evidence="13">Whole organism</tissue>
    </source>
</reference>
<dbReference type="AlphaFoldDB" id="A0A0K2V8R3"/>
<keyword evidence="11 12" id="KW-0407">Ion channel</keyword>
<comment type="similarity">
    <text evidence="2 12">Belongs to the amiloride-sensitive sodium channel (TC 1.A.6) family.</text>
</comment>
<dbReference type="GO" id="GO:0016020">
    <property type="term" value="C:membrane"/>
    <property type="evidence" value="ECO:0007669"/>
    <property type="project" value="UniProtKB-SubCell"/>
</dbReference>
<evidence type="ECO:0000256" key="12">
    <source>
        <dbReference type="RuleBase" id="RU000679"/>
    </source>
</evidence>
<evidence type="ECO:0000256" key="9">
    <source>
        <dbReference type="ARBA" id="ARBA00023136"/>
    </source>
</evidence>
<dbReference type="OrthoDB" id="6021021at2759"/>
<sequence length="292" mass="33694">MKIGTLLSWLYNHVDDLNDDQFSFGMKEKILEVLKPSQIPEVSSRRRFETSEDIFLPDLAQSLIGKHSSESKKDLNIQGIKYTEDLYYMMKYSQSPMEVFQNSGKINPKPGIPFCLFANSNEKGKKIDEYPEKFCKSMQPVMNEDGICYSYNNVNFKLERESNYTDKLDNIQGVGHKKGLTLLVDSQMIKNRARKAVSDYEGFKVIVTVPGAIAAKVSFIVEPDFPGEHSFYLHGIHYITASPDVIDWNKDANVCYFPQTKELTYYKYYLQDNCLQECKLKKVCNERDNIID</sequence>
<protein>
    <submittedName>
        <fullName evidence="13">Sodium channel protein Nachlike [Bombus impatiens]</fullName>
    </submittedName>
</protein>
<keyword evidence="6" id="KW-1133">Transmembrane helix</keyword>
<keyword evidence="5 12" id="KW-0812">Transmembrane</keyword>
<evidence type="ECO:0000256" key="5">
    <source>
        <dbReference type="ARBA" id="ARBA00022692"/>
    </source>
</evidence>
<evidence type="ECO:0000256" key="1">
    <source>
        <dbReference type="ARBA" id="ARBA00004141"/>
    </source>
</evidence>
<evidence type="ECO:0000256" key="3">
    <source>
        <dbReference type="ARBA" id="ARBA00022448"/>
    </source>
</evidence>
<accession>A0A0K2V8R3</accession>
<keyword evidence="10 12" id="KW-0739">Sodium transport</keyword>
<keyword evidence="7" id="KW-0915">Sodium</keyword>
<evidence type="ECO:0000313" key="13">
    <source>
        <dbReference type="EMBL" id="CDW46918.1"/>
    </source>
</evidence>
<name>A0A0K2V8R3_LEPSM</name>
<evidence type="ECO:0000256" key="7">
    <source>
        <dbReference type="ARBA" id="ARBA00023053"/>
    </source>
</evidence>
<dbReference type="InterPro" id="IPR001873">
    <property type="entry name" value="ENaC"/>
</dbReference>
<keyword evidence="3 12" id="KW-0813">Transport</keyword>
<keyword evidence="4 12" id="KW-0894">Sodium channel</keyword>
<proteinExistence type="inferred from homology"/>
<comment type="subcellular location">
    <subcellularLocation>
        <location evidence="1">Membrane</location>
        <topology evidence="1">Multi-pass membrane protein</topology>
    </subcellularLocation>
</comment>
<evidence type="ECO:0000256" key="2">
    <source>
        <dbReference type="ARBA" id="ARBA00007193"/>
    </source>
</evidence>
<organism evidence="13">
    <name type="scientific">Lepeophtheirus salmonis</name>
    <name type="common">Salmon louse</name>
    <name type="synonym">Caligus salmonis</name>
    <dbReference type="NCBI Taxonomy" id="72036"/>
    <lineage>
        <taxon>Eukaryota</taxon>
        <taxon>Metazoa</taxon>
        <taxon>Ecdysozoa</taxon>
        <taxon>Arthropoda</taxon>
        <taxon>Crustacea</taxon>
        <taxon>Multicrustacea</taxon>
        <taxon>Hexanauplia</taxon>
        <taxon>Copepoda</taxon>
        <taxon>Siphonostomatoida</taxon>
        <taxon>Caligidae</taxon>
        <taxon>Lepeophtheirus</taxon>
    </lineage>
</organism>
<evidence type="ECO:0000256" key="10">
    <source>
        <dbReference type="ARBA" id="ARBA00023201"/>
    </source>
</evidence>
<evidence type="ECO:0000256" key="11">
    <source>
        <dbReference type="ARBA" id="ARBA00023303"/>
    </source>
</evidence>
<keyword evidence="8 12" id="KW-0406">Ion transport</keyword>
<evidence type="ECO:0000256" key="4">
    <source>
        <dbReference type="ARBA" id="ARBA00022461"/>
    </source>
</evidence>
<dbReference type="EMBL" id="HACA01029557">
    <property type="protein sequence ID" value="CDW46918.1"/>
    <property type="molecule type" value="Transcribed_RNA"/>
</dbReference>
<evidence type="ECO:0000256" key="8">
    <source>
        <dbReference type="ARBA" id="ARBA00023065"/>
    </source>
</evidence>